<dbReference type="AlphaFoldDB" id="A0A1H0LBE6"/>
<dbReference type="Proteomes" id="UP000199651">
    <property type="component" value="Unassembled WGS sequence"/>
</dbReference>
<dbReference type="STRING" id="504798.SAMN05421871_109215"/>
<dbReference type="EMBL" id="FNJB01000004">
    <property type="protein sequence ID" value="SDO65527.1"/>
    <property type="molecule type" value="Genomic_DNA"/>
</dbReference>
<sequence>MLVDAVVVGVTGSVGSPLELVLARSDQGGELRWIGLSLPLPPKLGIWPGSW</sequence>
<keyword evidence="2" id="KW-1185">Reference proteome</keyword>
<protein>
    <submittedName>
        <fullName evidence="1">Uncharacterized protein</fullName>
    </submittedName>
</protein>
<organism evidence="1 2">
    <name type="scientific">Actinokineospora alba</name>
    <dbReference type="NCBI Taxonomy" id="504798"/>
    <lineage>
        <taxon>Bacteria</taxon>
        <taxon>Bacillati</taxon>
        <taxon>Actinomycetota</taxon>
        <taxon>Actinomycetes</taxon>
        <taxon>Pseudonocardiales</taxon>
        <taxon>Pseudonocardiaceae</taxon>
        <taxon>Actinokineospora</taxon>
    </lineage>
</organism>
<reference evidence="2" key="1">
    <citation type="submission" date="2016-10" db="EMBL/GenBank/DDBJ databases">
        <authorList>
            <person name="Varghese N."/>
            <person name="Submissions S."/>
        </authorList>
    </citation>
    <scope>NUCLEOTIDE SEQUENCE [LARGE SCALE GENOMIC DNA]</scope>
    <source>
        <strain evidence="2">IBRC-M 10655</strain>
    </source>
</reference>
<evidence type="ECO:0000313" key="2">
    <source>
        <dbReference type="Proteomes" id="UP000199651"/>
    </source>
</evidence>
<name>A0A1H0LBE6_9PSEU</name>
<dbReference type="RefSeq" id="WP_166657988.1">
    <property type="nucleotide sequence ID" value="NZ_FNDV01000009.1"/>
</dbReference>
<gene>
    <name evidence="1" type="ORF">SAMN05192558_10482</name>
</gene>
<proteinExistence type="predicted"/>
<evidence type="ECO:0000313" key="1">
    <source>
        <dbReference type="EMBL" id="SDO65527.1"/>
    </source>
</evidence>
<accession>A0A1H0LBE6</accession>